<comment type="subcellular location">
    <subcellularLocation>
        <location evidence="6">Cell membrane</location>
        <topology evidence="6">Multi-pass membrane protein</topology>
    </subcellularLocation>
    <subcellularLocation>
        <location evidence="1">Membrane</location>
        <topology evidence="1">Multi-pass membrane protein</topology>
    </subcellularLocation>
</comment>
<dbReference type="EMBL" id="AP018712">
    <property type="protein sequence ID" value="BBE30825.1"/>
    <property type="molecule type" value="Genomic_DNA"/>
</dbReference>
<dbReference type="GO" id="GO:0043190">
    <property type="term" value="C:ATP-binding cassette (ABC) transporter complex"/>
    <property type="evidence" value="ECO:0007669"/>
    <property type="project" value="InterPro"/>
</dbReference>
<dbReference type="InterPro" id="IPR001626">
    <property type="entry name" value="ABC_TroCD"/>
</dbReference>
<keyword evidence="6" id="KW-0813">Transport</keyword>
<organism evidence="8 9">
    <name type="scientific">Tepiditoga spiralis</name>
    <dbReference type="NCBI Taxonomy" id="2108365"/>
    <lineage>
        <taxon>Bacteria</taxon>
        <taxon>Thermotogati</taxon>
        <taxon>Thermotogota</taxon>
        <taxon>Thermotogae</taxon>
        <taxon>Petrotogales</taxon>
        <taxon>Petrotogaceae</taxon>
        <taxon>Tepiditoga</taxon>
    </lineage>
</organism>
<sequence>MIEIFQYDFMIYAIIGSVLSGFSCAILSNFIVLKKMEFIGNGAAHTAFGGIALAILLGLNINLFGILTAIIFAVSIYFMGEKQKIQENSAIGMLLSLSMALGIIFLSLKKGYTPEITSYLFGDILMINKSDLNTLFVMLTIIILAVVLFNKELKFYTFNQRMAKIYGVPVNIINFLFLIIVSIVVVTSVKIVGIILITTLLITPGVMAKMWASTLNEMIVISSIFGIVSSFLGIIFSYFFNIPSGPSIVVTMFGFFVLSYILKLSINLLKKQ</sequence>
<evidence type="ECO:0000256" key="3">
    <source>
        <dbReference type="ARBA" id="ARBA00022692"/>
    </source>
</evidence>
<evidence type="ECO:0000313" key="8">
    <source>
        <dbReference type="EMBL" id="BBE30825.1"/>
    </source>
</evidence>
<feature type="transmembrane region" description="Helical" evidence="7">
    <location>
        <begin position="135"/>
        <end position="153"/>
    </location>
</feature>
<dbReference type="SUPFAM" id="SSF81345">
    <property type="entry name" value="ABC transporter involved in vitamin B12 uptake, BtuC"/>
    <property type="match status" value="1"/>
</dbReference>
<dbReference type="AlphaFoldDB" id="A0A7G1G426"/>
<feature type="transmembrane region" description="Helical" evidence="7">
    <location>
        <begin position="219"/>
        <end position="240"/>
    </location>
</feature>
<feature type="transmembrane region" description="Helical" evidence="7">
    <location>
        <begin position="191"/>
        <end position="212"/>
    </location>
</feature>
<dbReference type="GO" id="GO:0010043">
    <property type="term" value="P:response to zinc ion"/>
    <property type="evidence" value="ECO:0007669"/>
    <property type="project" value="TreeGrafter"/>
</dbReference>
<keyword evidence="9" id="KW-1185">Reference proteome</keyword>
<dbReference type="RefSeq" id="WP_190615892.1">
    <property type="nucleotide sequence ID" value="NZ_AP018712.1"/>
</dbReference>
<feature type="transmembrane region" description="Helical" evidence="7">
    <location>
        <begin position="9"/>
        <end position="31"/>
    </location>
</feature>
<dbReference type="PANTHER" id="PTHR30477">
    <property type="entry name" value="ABC-TRANSPORTER METAL-BINDING PROTEIN"/>
    <property type="match status" value="1"/>
</dbReference>
<keyword evidence="3 6" id="KW-0812">Transmembrane</keyword>
<evidence type="ECO:0000256" key="1">
    <source>
        <dbReference type="ARBA" id="ARBA00004141"/>
    </source>
</evidence>
<gene>
    <name evidence="8" type="ORF">OSSY52_09660</name>
</gene>
<dbReference type="InterPro" id="IPR037294">
    <property type="entry name" value="ABC_BtuC-like"/>
</dbReference>
<feature type="transmembrane region" description="Helical" evidence="7">
    <location>
        <begin position="246"/>
        <end position="266"/>
    </location>
</feature>
<dbReference type="InParanoid" id="A0A7G1G426"/>
<name>A0A7G1G426_9BACT</name>
<evidence type="ECO:0000256" key="4">
    <source>
        <dbReference type="ARBA" id="ARBA00022989"/>
    </source>
</evidence>
<proteinExistence type="inferred from homology"/>
<dbReference type="GO" id="GO:0055085">
    <property type="term" value="P:transmembrane transport"/>
    <property type="evidence" value="ECO:0007669"/>
    <property type="project" value="InterPro"/>
</dbReference>
<evidence type="ECO:0000256" key="5">
    <source>
        <dbReference type="ARBA" id="ARBA00023136"/>
    </source>
</evidence>
<evidence type="ECO:0000256" key="2">
    <source>
        <dbReference type="ARBA" id="ARBA00008034"/>
    </source>
</evidence>
<dbReference type="Proteomes" id="UP000516361">
    <property type="component" value="Chromosome"/>
</dbReference>
<feature type="transmembrane region" description="Helical" evidence="7">
    <location>
        <begin position="51"/>
        <end position="78"/>
    </location>
</feature>
<feature type="transmembrane region" description="Helical" evidence="7">
    <location>
        <begin position="165"/>
        <end position="185"/>
    </location>
</feature>
<reference evidence="8 9" key="1">
    <citation type="submission" date="2018-06" db="EMBL/GenBank/DDBJ databases">
        <title>Genome sequencing of Oceanotoga sp. sy52.</title>
        <authorList>
            <person name="Mori K."/>
        </authorList>
    </citation>
    <scope>NUCLEOTIDE SEQUENCE [LARGE SCALE GENOMIC DNA]</scope>
    <source>
        <strain evidence="9">sy52</strain>
    </source>
</reference>
<comment type="similarity">
    <text evidence="2 6">Belongs to the ABC-3 integral membrane protein family.</text>
</comment>
<dbReference type="Gene3D" id="1.10.3470.10">
    <property type="entry name" value="ABC transporter involved in vitamin B12 uptake, BtuC"/>
    <property type="match status" value="1"/>
</dbReference>
<dbReference type="PANTHER" id="PTHR30477:SF0">
    <property type="entry name" value="METAL TRANSPORT SYSTEM MEMBRANE PROTEIN TM_0125-RELATED"/>
    <property type="match status" value="1"/>
</dbReference>
<evidence type="ECO:0000256" key="6">
    <source>
        <dbReference type="RuleBase" id="RU003943"/>
    </source>
</evidence>
<evidence type="ECO:0000313" key="9">
    <source>
        <dbReference type="Proteomes" id="UP000516361"/>
    </source>
</evidence>
<dbReference type="Pfam" id="PF00950">
    <property type="entry name" value="ABC-3"/>
    <property type="match status" value="1"/>
</dbReference>
<protein>
    <submittedName>
        <fullName evidence="8">Membrane protein</fullName>
    </submittedName>
</protein>
<keyword evidence="4 7" id="KW-1133">Transmembrane helix</keyword>
<dbReference type="KEGG" id="ocy:OSSY52_09660"/>
<keyword evidence="5 7" id="KW-0472">Membrane</keyword>
<dbReference type="FunCoup" id="A0A7G1G426">
    <property type="interactions" value="112"/>
</dbReference>
<accession>A0A7G1G426</accession>
<evidence type="ECO:0000256" key="7">
    <source>
        <dbReference type="SAM" id="Phobius"/>
    </source>
</evidence>
<feature type="transmembrane region" description="Helical" evidence="7">
    <location>
        <begin position="90"/>
        <end position="108"/>
    </location>
</feature>